<evidence type="ECO:0000313" key="4">
    <source>
        <dbReference type="EMBL" id="MDF8332605.1"/>
    </source>
</evidence>
<comment type="caution">
    <text evidence="4">The sequence shown here is derived from an EMBL/GenBank/DDBJ whole genome shotgun (WGS) entry which is preliminary data.</text>
</comment>
<evidence type="ECO:0000256" key="1">
    <source>
        <dbReference type="ARBA" id="ARBA00004613"/>
    </source>
</evidence>
<dbReference type="RefSeq" id="WP_277275813.1">
    <property type="nucleotide sequence ID" value="NZ_JAROCY010000004.1"/>
</dbReference>
<feature type="compositionally biased region" description="Polar residues" evidence="3">
    <location>
        <begin position="1"/>
        <end position="10"/>
    </location>
</feature>
<organism evidence="4 5">
    <name type="scientific">Novosphingobium cyanobacteriorum</name>
    <dbReference type="NCBI Taxonomy" id="3024215"/>
    <lineage>
        <taxon>Bacteria</taxon>
        <taxon>Pseudomonadati</taxon>
        <taxon>Pseudomonadota</taxon>
        <taxon>Alphaproteobacteria</taxon>
        <taxon>Sphingomonadales</taxon>
        <taxon>Sphingomonadaceae</taxon>
        <taxon>Novosphingobium</taxon>
    </lineage>
</organism>
<dbReference type="PROSITE" id="PS00330">
    <property type="entry name" value="HEMOLYSIN_CALCIUM"/>
    <property type="match status" value="1"/>
</dbReference>
<evidence type="ECO:0000256" key="2">
    <source>
        <dbReference type="ARBA" id="ARBA00022525"/>
    </source>
</evidence>
<sequence length="692" mass="70134">MVTKTGTSGNDRLIGGVGPDDLQGLAGDDILDGRAGPDSMSGGSGNDIYYVDDIGDLVIERADEGIDTIRSTINFTCSANVEKLYLIGPNALEGYGNALANTIFGNQYANVIDGGAGADIMKGGSGNDTYYVDNAKDRAVELAGEGTDRVIASVSFILGTNVENLELAAGLAINGTGNDLNNILTGNGMDNVLDGKGGSDTLVGGLGNDTYIVDQAGDLVTELLGEGTDTIRASCSFTLAANTENLYLLGSSALAGTGNELANKIFGNEYANVIDGRGGADMMKGGAGDDTYYVDNANDRAVELAAGGTDKVIASVSFSLGANIENLELAGTAAISATGNDLGNALTGNSAANFLDGKAGADTMAGLGGNDTYVVDNVGDVVVEGAFGGYDLVKSSVTYTLGANVEGLTLTGTAAIDGTGNALSNDLVGNSAANTLSGGDGNDYINGGAGADTMIGGAGSDHYIVDNVNDVIVETGSDAESVKATVSYTLPARVEALFAADFLSTNAIDLTGNTGDNYLVGSQGANVIAGGSGNDWLLGYGGADTLKGDAGDDWLIGGGTGDVMTGGTGQDKFVFASQAELGVPVSQSVTDFVSGTDKIVLVSDALFGFWMFGAPSPEMFYEGTAAHDADDRFIYDKATGNLYFDPDGSGKLAKQLLGSLGAGTTFVATDIELTTSNDMAMRLAPLDQTYHF</sequence>
<dbReference type="InterPro" id="IPR018511">
    <property type="entry name" value="Hemolysin-typ_Ca-bd_CS"/>
</dbReference>
<dbReference type="Proteomes" id="UP001222770">
    <property type="component" value="Unassembled WGS sequence"/>
</dbReference>
<dbReference type="InterPro" id="IPR050557">
    <property type="entry name" value="RTX_toxin/Mannuronan_C5-epim"/>
</dbReference>
<keyword evidence="2" id="KW-0964">Secreted</keyword>
<dbReference type="PANTHER" id="PTHR38340:SF1">
    <property type="entry name" value="S-LAYER PROTEIN"/>
    <property type="match status" value="1"/>
</dbReference>
<proteinExistence type="predicted"/>
<dbReference type="PRINTS" id="PR00313">
    <property type="entry name" value="CABNDNGRPT"/>
</dbReference>
<dbReference type="Gene3D" id="2.150.10.10">
    <property type="entry name" value="Serralysin-like metalloprotease, C-terminal"/>
    <property type="match status" value="6"/>
</dbReference>
<dbReference type="EMBL" id="JAROCY010000004">
    <property type="protein sequence ID" value="MDF8332605.1"/>
    <property type="molecule type" value="Genomic_DNA"/>
</dbReference>
<evidence type="ECO:0000313" key="5">
    <source>
        <dbReference type="Proteomes" id="UP001222770"/>
    </source>
</evidence>
<accession>A0ABT6CFB2</accession>
<evidence type="ECO:0000256" key="3">
    <source>
        <dbReference type="SAM" id="MobiDB-lite"/>
    </source>
</evidence>
<dbReference type="PANTHER" id="PTHR38340">
    <property type="entry name" value="S-LAYER PROTEIN"/>
    <property type="match status" value="1"/>
</dbReference>
<comment type="subcellular location">
    <subcellularLocation>
        <location evidence="1">Secreted</location>
    </subcellularLocation>
</comment>
<protein>
    <recommendedName>
        <fullName evidence="6">Calcium-binding protein</fullName>
    </recommendedName>
</protein>
<reference evidence="4 5" key="1">
    <citation type="submission" date="2023-03" db="EMBL/GenBank/DDBJ databases">
        <title>Novosphingobium cyanobacteriorum sp. nov., isolated from a eutrophic reservoir during the Microcystis bloom period.</title>
        <authorList>
            <person name="Kang M."/>
            <person name="Le V."/>
            <person name="Ko S.-R."/>
            <person name="Lee S.-A."/>
            <person name="Ahn C.-Y."/>
        </authorList>
    </citation>
    <scope>NUCLEOTIDE SEQUENCE [LARGE SCALE GENOMIC DNA]</scope>
    <source>
        <strain evidence="4 5">HBC54</strain>
    </source>
</reference>
<evidence type="ECO:0008006" key="6">
    <source>
        <dbReference type="Google" id="ProtNLM"/>
    </source>
</evidence>
<dbReference type="InterPro" id="IPR011049">
    <property type="entry name" value="Serralysin-like_metalloprot_C"/>
</dbReference>
<feature type="region of interest" description="Disordered" evidence="3">
    <location>
        <begin position="1"/>
        <end position="21"/>
    </location>
</feature>
<dbReference type="Pfam" id="PF00353">
    <property type="entry name" value="HemolysinCabind"/>
    <property type="match status" value="7"/>
</dbReference>
<keyword evidence="5" id="KW-1185">Reference proteome</keyword>
<name>A0ABT6CFB2_9SPHN</name>
<dbReference type="InterPro" id="IPR001343">
    <property type="entry name" value="Hemolysn_Ca-bd"/>
</dbReference>
<gene>
    <name evidence="4" type="ORF">POM99_05265</name>
</gene>
<dbReference type="SUPFAM" id="SSF51120">
    <property type="entry name" value="beta-Roll"/>
    <property type="match status" value="5"/>
</dbReference>